<name>A0A7E4VW96_PANRE</name>
<dbReference type="AlphaFoldDB" id="A0A7E4VW96"/>
<organism evidence="2 3">
    <name type="scientific">Panagrellus redivivus</name>
    <name type="common">Microworm</name>
    <dbReference type="NCBI Taxonomy" id="6233"/>
    <lineage>
        <taxon>Eukaryota</taxon>
        <taxon>Metazoa</taxon>
        <taxon>Ecdysozoa</taxon>
        <taxon>Nematoda</taxon>
        <taxon>Chromadorea</taxon>
        <taxon>Rhabditida</taxon>
        <taxon>Tylenchina</taxon>
        <taxon>Panagrolaimomorpha</taxon>
        <taxon>Panagrolaimoidea</taxon>
        <taxon>Panagrolaimidae</taxon>
        <taxon>Panagrellus</taxon>
    </lineage>
</organism>
<reference evidence="2" key="1">
    <citation type="journal article" date="2013" name="Genetics">
        <title>The draft genome and transcriptome of Panagrellus redivivus are shaped by the harsh demands of a free-living lifestyle.</title>
        <authorList>
            <person name="Srinivasan J."/>
            <person name="Dillman A.R."/>
            <person name="Macchietto M.G."/>
            <person name="Heikkinen L."/>
            <person name="Lakso M."/>
            <person name="Fracchia K.M."/>
            <person name="Antoshechkin I."/>
            <person name="Mortazavi A."/>
            <person name="Wong G."/>
            <person name="Sternberg P.W."/>
        </authorList>
    </citation>
    <scope>NUCLEOTIDE SEQUENCE [LARGE SCALE GENOMIC DNA]</scope>
    <source>
        <strain evidence="2">MT8872</strain>
    </source>
</reference>
<keyword evidence="1" id="KW-1133">Transmembrane helix</keyword>
<feature type="transmembrane region" description="Helical" evidence="1">
    <location>
        <begin position="35"/>
        <end position="58"/>
    </location>
</feature>
<proteinExistence type="predicted"/>
<keyword evidence="1" id="KW-0812">Transmembrane</keyword>
<keyword evidence="2" id="KW-1185">Reference proteome</keyword>
<dbReference type="WBParaSite" id="Pan_g352.t1">
    <property type="protein sequence ID" value="Pan_g352.t1"/>
    <property type="gene ID" value="Pan_g352"/>
</dbReference>
<evidence type="ECO:0000313" key="3">
    <source>
        <dbReference type="WBParaSite" id="Pan_g352.t1"/>
    </source>
</evidence>
<feature type="transmembrane region" description="Helical" evidence="1">
    <location>
        <begin position="139"/>
        <end position="162"/>
    </location>
</feature>
<reference evidence="3" key="2">
    <citation type="submission" date="2020-10" db="UniProtKB">
        <authorList>
            <consortium name="WormBaseParasite"/>
        </authorList>
    </citation>
    <scope>IDENTIFICATION</scope>
</reference>
<dbReference type="Proteomes" id="UP000492821">
    <property type="component" value="Unassembled WGS sequence"/>
</dbReference>
<keyword evidence="1" id="KW-0472">Membrane</keyword>
<sequence length="289" mass="31330">MAPNPDFALVRNRLTPMFLGQHELLVCPNPPGIDAVVTIAILNLFSIAAALFVSNVITRMLPFHEGYQRVCLEAVKAALIGFLSIINDTLCDEFAIFGLFIGTLFVELITAQIHPDVSGDPLSTLCEWLQSHLRGQTGVVVGLAQIAATMLASAVAYSISVSLPTIPGIPSLPCDSQQFNEFHSFVISEVANQIIVGLLEPLEFRGKTFVMSLTSASMAVVRKLITGVAGLSFADLITNWLVCPKGYNFLLYAVSLLFVVLFRVRFLNLFLSPPMASSIKKAQAASQTR</sequence>
<evidence type="ECO:0000313" key="2">
    <source>
        <dbReference type="Proteomes" id="UP000492821"/>
    </source>
</evidence>
<protein>
    <submittedName>
        <fullName evidence="3">Solute carrier family 40 protein</fullName>
    </submittedName>
</protein>
<evidence type="ECO:0000256" key="1">
    <source>
        <dbReference type="SAM" id="Phobius"/>
    </source>
</evidence>
<accession>A0A7E4VW96</accession>
<feature type="transmembrane region" description="Helical" evidence="1">
    <location>
        <begin position="249"/>
        <end position="271"/>
    </location>
</feature>